<dbReference type="InterPro" id="IPR030191">
    <property type="entry name" value="CodB"/>
</dbReference>
<gene>
    <name evidence="2" type="ORF">SAMN05444394_3569</name>
</gene>
<dbReference type="PANTHER" id="PTHR30569:SF0">
    <property type="entry name" value="CYTOSINE PERMEASE"/>
    <property type="match status" value="1"/>
</dbReference>
<feature type="transmembrane region" description="Helical" evidence="1">
    <location>
        <begin position="382"/>
        <end position="402"/>
    </location>
</feature>
<dbReference type="PANTHER" id="PTHR30569">
    <property type="entry name" value="CYTOSINE TRANSPORTER CODB"/>
    <property type="match status" value="1"/>
</dbReference>
<dbReference type="STRING" id="226505.SAMN05444394_3569"/>
<feature type="transmembrane region" description="Helical" evidence="1">
    <location>
        <begin position="408"/>
        <end position="429"/>
    </location>
</feature>
<reference evidence="3" key="1">
    <citation type="submission" date="2016-11" db="EMBL/GenBank/DDBJ databases">
        <authorList>
            <person name="Varghese N."/>
            <person name="Submissions S."/>
        </authorList>
    </citation>
    <scope>NUCLEOTIDE SEQUENCE [LARGE SCALE GENOMIC DNA]</scope>
    <source>
        <strain evidence="3">DSM 15292</strain>
    </source>
</reference>
<organism evidence="2 3">
    <name type="scientific">Algoriphagus halophilus</name>
    <dbReference type="NCBI Taxonomy" id="226505"/>
    <lineage>
        <taxon>Bacteria</taxon>
        <taxon>Pseudomonadati</taxon>
        <taxon>Bacteroidota</taxon>
        <taxon>Cytophagia</taxon>
        <taxon>Cytophagales</taxon>
        <taxon>Cyclobacteriaceae</taxon>
        <taxon>Algoriphagus</taxon>
    </lineage>
</organism>
<feature type="transmembrane region" description="Helical" evidence="1">
    <location>
        <begin position="217"/>
        <end position="237"/>
    </location>
</feature>
<keyword evidence="1" id="KW-0812">Transmembrane</keyword>
<keyword evidence="3" id="KW-1185">Reference proteome</keyword>
<keyword evidence="1" id="KW-1133">Transmembrane helix</keyword>
<evidence type="ECO:0000256" key="1">
    <source>
        <dbReference type="SAM" id="Phobius"/>
    </source>
</evidence>
<proteinExistence type="predicted"/>
<protein>
    <submittedName>
        <fullName evidence="2">Purine-cytosine permease</fullName>
    </submittedName>
</protein>
<feature type="transmembrane region" description="Helical" evidence="1">
    <location>
        <begin position="186"/>
        <end position="205"/>
    </location>
</feature>
<name>A0A1N6H579_9BACT</name>
<dbReference type="AlphaFoldDB" id="A0A1N6H579"/>
<feature type="transmembrane region" description="Helical" evidence="1">
    <location>
        <begin position="473"/>
        <end position="492"/>
    </location>
</feature>
<keyword evidence="1" id="KW-0472">Membrane</keyword>
<feature type="transmembrane region" description="Helical" evidence="1">
    <location>
        <begin position="449"/>
        <end position="467"/>
    </location>
</feature>
<feature type="transmembrane region" description="Helical" evidence="1">
    <location>
        <begin position="299"/>
        <end position="325"/>
    </location>
</feature>
<evidence type="ECO:0000313" key="3">
    <source>
        <dbReference type="Proteomes" id="UP000185221"/>
    </source>
</evidence>
<accession>A0A1N6H579</accession>
<evidence type="ECO:0000313" key="2">
    <source>
        <dbReference type="EMBL" id="SIO14968.1"/>
    </source>
</evidence>
<dbReference type="GO" id="GO:0005886">
    <property type="term" value="C:plasma membrane"/>
    <property type="evidence" value="ECO:0007669"/>
    <property type="project" value="TreeGrafter"/>
</dbReference>
<dbReference type="Gene3D" id="1.10.4160.10">
    <property type="entry name" value="Hydantoin permease"/>
    <property type="match status" value="1"/>
</dbReference>
<feature type="transmembrane region" description="Helical" evidence="1">
    <location>
        <begin position="257"/>
        <end position="278"/>
    </location>
</feature>
<dbReference type="EMBL" id="FSRC01000003">
    <property type="protein sequence ID" value="SIO14968.1"/>
    <property type="molecule type" value="Genomic_DNA"/>
</dbReference>
<feature type="transmembrane region" description="Helical" evidence="1">
    <location>
        <begin position="340"/>
        <end position="361"/>
    </location>
</feature>
<feature type="transmembrane region" description="Helical" evidence="1">
    <location>
        <begin position="144"/>
        <end position="174"/>
    </location>
</feature>
<sequence>MRMEGKQLLAFILSFIKFQGCNRIVDRLILDFLPADMSDQKLFKKIVSQTNEYERTPVPTSELKSGKSFLGMYAGEHTAGTEFVIGPLFVAHGVAATDLILGLFIGNLLAVLSWGLMTGPIATSKRLTLYYQLERITGKSVVSLYNFINALMFCFLAGSMIAVSATAVGIPFGLEMPTLTDWYPKTPGWIVAVMIMGAVITLIAIRGYNQVAKFANVMAPWMILIFISAAFAALPQLGVHSLDEFVVAAKEVIWTGVPLPGISKFSVWHVIFFCWFCNMAMHIGMSDLTILRYAKSWKYGFLSFAGMYIGHFVAWIASGILYAVFLQTNANSQEFAPGPIAFQAAGVAGAVCVVVAGWTTANPTIYRAGLALQGIFPKTKTWKITAIVGGITSLAACFPALVMKLLDFVALYGLVLMPMGAVIFADFYFAEKMGFQPEQALNNKKAFTWPALAAWHITLVICWLLNYFYGLEIFFLGLPGWFIAVTLFVIFSKIQFPALRTKFA</sequence>
<dbReference type="Proteomes" id="UP000185221">
    <property type="component" value="Unassembled WGS sequence"/>
</dbReference>
<dbReference type="GO" id="GO:0015209">
    <property type="term" value="F:cytosine transmembrane transporter activity"/>
    <property type="evidence" value="ECO:0007669"/>
    <property type="project" value="InterPro"/>
</dbReference>
<feature type="transmembrane region" description="Helical" evidence="1">
    <location>
        <begin position="99"/>
        <end position="123"/>
    </location>
</feature>